<reference evidence="4" key="1">
    <citation type="journal article" date="2010" name="Nature">
        <title>The Amphimedon queenslandica genome and the evolution of animal complexity.</title>
        <authorList>
            <person name="Srivastava M."/>
            <person name="Simakov O."/>
            <person name="Chapman J."/>
            <person name="Fahey B."/>
            <person name="Gauthier M.E."/>
            <person name="Mitros T."/>
            <person name="Richards G.S."/>
            <person name="Conaco C."/>
            <person name="Dacre M."/>
            <person name="Hellsten U."/>
            <person name="Larroux C."/>
            <person name="Putnam N.H."/>
            <person name="Stanke M."/>
            <person name="Adamska M."/>
            <person name="Darling A."/>
            <person name="Degnan S.M."/>
            <person name="Oakley T.H."/>
            <person name="Plachetzki D.C."/>
            <person name="Zhai Y."/>
            <person name="Adamski M."/>
            <person name="Calcino A."/>
            <person name="Cummins S.F."/>
            <person name="Goodstein D.M."/>
            <person name="Harris C."/>
            <person name="Jackson D.J."/>
            <person name="Leys S.P."/>
            <person name="Shu S."/>
            <person name="Woodcroft B.J."/>
            <person name="Vervoort M."/>
            <person name="Kosik K.S."/>
            <person name="Manning G."/>
            <person name="Degnan B.M."/>
            <person name="Rokhsar D.S."/>
        </authorList>
    </citation>
    <scope>NUCLEOTIDE SEQUENCE [LARGE SCALE GENOMIC DNA]</scope>
</reference>
<dbReference type="EnsemblMetazoa" id="XM_019993882.1">
    <property type="protein sequence ID" value="XP_019849441.1"/>
    <property type="gene ID" value="LOC105316961"/>
</dbReference>
<feature type="region of interest" description="Disordered" evidence="1">
    <location>
        <begin position="314"/>
        <end position="351"/>
    </location>
</feature>
<dbReference type="SMART" id="SM00233">
    <property type="entry name" value="PH"/>
    <property type="match status" value="2"/>
</dbReference>
<dbReference type="PROSITE" id="PS50003">
    <property type="entry name" value="PH_DOMAIN"/>
    <property type="match status" value="2"/>
</dbReference>
<evidence type="ECO:0000259" key="2">
    <source>
        <dbReference type="PROSITE" id="PS50003"/>
    </source>
</evidence>
<dbReference type="EnsemblMetazoa" id="Aqu2.1.38204_001">
    <property type="protein sequence ID" value="Aqu2.1.38204_001"/>
    <property type="gene ID" value="Aqu2.1.38204"/>
</dbReference>
<dbReference type="InterPro" id="IPR051707">
    <property type="entry name" value="PI-Interact_SigTrans_Reg"/>
</dbReference>
<feature type="domain" description="PH" evidence="2">
    <location>
        <begin position="185"/>
        <end position="281"/>
    </location>
</feature>
<dbReference type="PANTHER" id="PTHR14336">
    <property type="entry name" value="TANDEM PH DOMAIN CONTAINING PROTEIN"/>
    <property type="match status" value="1"/>
</dbReference>
<dbReference type="Pfam" id="PF00169">
    <property type="entry name" value="PH"/>
    <property type="match status" value="2"/>
</dbReference>
<dbReference type="InterPro" id="IPR001849">
    <property type="entry name" value="PH_domain"/>
</dbReference>
<dbReference type="EnsemblMetazoa" id="XM_011412294.2">
    <property type="protein sequence ID" value="XP_011410596.2"/>
    <property type="gene ID" value="LOC105316961"/>
</dbReference>
<protein>
    <recommendedName>
        <fullName evidence="2">PH domain-containing protein</fullName>
    </recommendedName>
</protein>
<dbReference type="KEGG" id="aqu:105316961"/>
<dbReference type="OrthoDB" id="185175at2759"/>
<dbReference type="PANTHER" id="PTHR14336:SF8">
    <property type="entry name" value="PROTEIN OPY1"/>
    <property type="match status" value="1"/>
</dbReference>
<reference evidence="3" key="2">
    <citation type="submission" date="2017-05" db="UniProtKB">
        <authorList>
            <consortium name="EnsemblMetazoa"/>
        </authorList>
    </citation>
    <scope>IDENTIFICATION</scope>
</reference>
<dbReference type="InParanoid" id="A0A1X7VEQ2"/>
<evidence type="ECO:0000313" key="4">
    <source>
        <dbReference type="Proteomes" id="UP000007879"/>
    </source>
</evidence>
<dbReference type="InterPro" id="IPR011993">
    <property type="entry name" value="PH-like_dom_sf"/>
</dbReference>
<evidence type="ECO:0000256" key="1">
    <source>
        <dbReference type="SAM" id="MobiDB-lite"/>
    </source>
</evidence>
<dbReference type="Gene3D" id="2.30.29.30">
    <property type="entry name" value="Pleckstrin-homology domain (PH domain)/Phosphotyrosine-binding domain (PTB)"/>
    <property type="match status" value="2"/>
</dbReference>
<feature type="region of interest" description="Disordered" evidence="1">
    <location>
        <begin position="143"/>
        <end position="180"/>
    </location>
</feature>
<organism evidence="3">
    <name type="scientific">Amphimedon queenslandica</name>
    <name type="common">Sponge</name>
    <dbReference type="NCBI Taxonomy" id="400682"/>
    <lineage>
        <taxon>Eukaryota</taxon>
        <taxon>Metazoa</taxon>
        <taxon>Porifera</taxon>
        <taxon>Demospongiae</taxon>
        <taxon>Heteroscleromorpha</taxon>
        <taxon>Haplosclerida</taxon>
        <taxon>Niphatidae</taxon>
        <taxon>Amphimedon</taxon>
    </lineage>
</organism>
<dbReference type="AlphaFoldDB" id="A0A1X7VEQ2"/>
<accession>A0A1X7VEQ2</accession>
<evidence type="ECO:0000313" key="3">
    <source>
        <dbReference type="EnsemblMetazoa" id="Aqu2.1.38204_001"/>
    </source>
</evidence>
<dbReference type="Proteomes" id="UP000007879">
    <property type="component" value="Unassembled WGS sequence"/>
</dbReference>
<dbReference type="OMA" id="DPKHAFR"/>
<feature type="domain" description="PH" evidence="2">
    <location>
        <begin position="7"/>
        <end position="113"/>
    </location>
</feature>
<dbReference type="STRING" id="400682.A0A1X7VEQ2"/>
<name>A0A1X7VEQ2_AMPQE</name>
<sequence>MPRVDSEQRVTGLILREDPTTSNYSQSLLVINFSSRLLSLYPVEAAGATDFTEYIPIEEIKCSYITKVSVVTASRPKVLNCFELVTTGVSRFFSVNSIEERDEWIDAIKQSSMSHKAYLPDTKDKVHCETAYRNQIIGGVIQRKPMKPEAAGTDERTDLTSSGPASVELPSGHTPTSPERKKYQLIVKAGHATKCGAVMKNWKRRFFVLSDQSLGYYKCIEEVDPIKTVAVSDMLSVGPSKIHASKDHLLELVTPSRTYYIQADTGMDMKEWIEAFQSVISRARSTKSMPVSTKERTASDHMAIQPYDASPKIVAATNQHKETQDSDLSPGEHSNGDTNSIDDTSLVGIPV</sequence>
<dbReference type="SUPFAM" id="SSF50729">
    <property type="entry name" value="PH domain-like"/>
    <property type="match status" value="2"/>
</dbReference>
<proteinExistence type="predicted"/>
<keyword evidence="4" id="KW-1185">Reference proteome</keyword>
<dbReference type="eggNOG" id="ENOG502QT2K">
    <property type="taxonomic scope" value="Eukaryota"/>
</dbReference>
<dbReference type="FunFam" id="2.30.29.30:FF:000286">
    <property type="entry name" value="PH-protein kinase domain containing protein"/>
    <property type="match status" value="1"/>
</dbReference>
<gene>
    <name evidence="3" type="primary">105316961</name>
</gene>